<dbReference type="Pfam" id="PF00573">
    <property type="entry name" value="Ribosomal_L4"/>
    <property type="match status" value="1"/>
</dbReference>
<evidence type="ECO:0000256" key="3">
    <source>
        <dbReference type="ARBA" id="ARBA00023274"/>
    </source>
</evidence>
<dbReference type="Proteomes" id="UP000447873">
    <property type="component" value="Unassembled WGS sequence"/>
</dbReference>
<dbReference type="Gene3D" id="3.40.1370.10">
    <property type="match status" value="1"/>
</dbReference>
<dbReference type="PANTHER" id="PTHR10746:SF6">
    <property type="entry name" value="LARGE RIBOSOMAL SUBUNIT PROTEIN UL4M"/>
    <property type="match status" value="1"/>
</dbReference>
<evidence type="ECO:0000313" key="6">
    <source>
        <dbReference type="EMBL" id="KAE9986388.1"/>
    </source>
</evidence>
<reference evidence="5 8" key="1">
    <citation type="submission" date="2019-07" db="EMBL/GenBank/DDBJ databases">
        <title>Venturia inaequalis Genome Resource.</title>
        <authorList>
            <person name="Lichtner F.J."/>
        </authorList>
    </citation>
    <scope>NUCLEOTIDE SEQUENCE [LARGE SCALE GENOMIC DNA]</scope>
    <source>
        <strain evidence="6 7">120213</strain>
        <strain evidence="5 8">DMI_063113</strain>
    </source>
</reference>
<dbReference type="GO" id="GO:0006412">
    <property type="term" value="P:translation"/>
    <property type="evidence" value="ECO:0007669"/>
    <property type="project" value="InterPro"/>
</dbReference>
<dbReference type="GO" id="GO:0005840">
    <property type="term" value="C:ribosome"/>
    <property type="evidence" value="ECO:0007669"/>
    <property type="project" value="UniProtKB-KW"/>
</dbReference>
<dbReference type="Proteomes" id="UP000490939">
    <property type="component" value="Unassembled WGS sequence"/>
</dbReference>
<dbReference type="InterPro" id="IPR023574">
    <property type="entry name" value="Ribosomal_uL4_dom_sf"/>
</dbReference>
<organism evidence="5 8">
    <name type="scientific">Venturia inaequalis</name>
    <name type="common">Apple scab fungus</name>
    <dbReference type="NCBI Taxonomy" id="5025"/>
    <lineage>
        <taxon>Eukaryota</taxon>
        <taxon>Fungi</taxon>
        <taxon>Dikarya</taxon>
        <taxon>Ascomycota</taxon>
        <taxon>Pezizomycotina</taxon>
        <taxon>Dothideomycetes</taxon>
        <taxon>Pleosporomycetidae</taxon>
        <taxon>Venturiales</taxon>
        <taxon>Venturiaceae</taxon>
        <taxon>Venturia</taxon>
    </lineage>
</organism>
<keyword evidence="8" id="KW-1185">Reference proteome</keyword>
<evidence type="ECO:0000313" key="8">
    <source>
        <dbReference type="Proteomes" id="UP000490939"/>
    </source>
</evidence>
<keyword evidence="2" id="KW-0689">Ribosomal protein</keyword>
<protein>
    <recommendedName>
        <fullName evidence="4">Large ribosomal subunit protein uL4m</fullName>
    </recommendedName>
</protein>
<name>A0A8H3UTT9_VENIN</name>
<keyword evidence="3" id="KW-0687">Ribonucleoprotein</keyword>
<evidence type="ECO:0000313" key="5">
    <source>
        <dbReference type="EMBL" id="KAE9975183.1"/>
    </source>
</evidence>
<dbReference type="SUPFAM" id="SSF52166">
    <property type="entry name" value="Ribosomal protein L4"/>
    <property type="match status" value="1"/>
</dbReference>
<sequence>MASSTCALPLRCRWIRPAANWSQKCIKEQSSHRTIHIGSKDITYPSDIPSHLRPKDILTTLRTFPAFEPIKFLSYSPLLLGVPLRKDILHRAIIYEGDRTRQGTASTKWRSEIHGSNRKIRPQKGSGRARLGNKKSPMLRGGGVAFGPKPRNFATELPRQVYDAAWRGALSYRYRKGELVVVNSLRIPGNGIEEGKRHVWMQKWMEALGWDRREKGSVLVTSEQTPANASLYQALNEDLKKQGMVRPAGEVDVKNMLSMGRIVIERLALNKILRAHAPEEPIRVASGLTTRVASEYLISQEMAGNFDQNAMDRETEDVEDVLAASEEALDDLDDIYDLAEDDAEPPRLGA</sequence>
<dbReference type="AlphaFoldDB" id="A0A8H3UTT9"/>
<dbReference type="EMBL" id="WNWS01000031">
    <property type="protein sequence ID" value="KAE9986388.1"/>
    <property type="molecule type" value="Genomic_DNA"/>
</dbReference>
<comment type="caution">
    <text evidence="5">The sequence shown here is derived from an EMBL/GenBank/DDBJ whole genome shotgun (WGS) entry which is preliminary data.</text>
</comment>
<dbReference type="EMBL" id="WNWR01000535">
    <property type="protein sequence ID" value="KAE9975183.1"/>
    <property type="molecule type" value="Genomic_DNA"/>
</dbReference>
<accession>A0A8H3UTT9</accession>
<dbReference type="GO" id="GO:0003735">
    <property type="term" value="F:structural constituent of ribosome"/>
    <property type="evidence" value="ECO:0007669"/>
    <property type="project" value="InterPro"/>
</dbReference>
<comment type="similarity">
    <text evidence="1">Belongs to the universal ribosomal protein uL4 family.</text>
</comment>
<evidence type="ECO:0000313" key="7">
    <source>
        <dbReference type="Proteomes" id="UP000447873"/>
    </source>
</evidence>
<evidence type="ECO:0000256" key="2">
    <source>
        <dbReference type="ARBA" id="ARBA00022980"/>
    </source>
</evidence>
<gene>
    <name evidence="5" type="ORF">EG327_008528</name>
    <name evidence="6" type="ORF">EG328_005891</name>
</gene>
<dbReference type="GO" id="GO:1990904">
    <property type="term" value="C:ribonucleoprotein complex"/>
    <property type="evidence" value="ECO:0007669"/>
    <property type="project" value="UniProtKB-KW"/>
</dbReference>
<proteinExistence type="inferred from homology"/>
<evidence type="ECO:0000256" key="1">
    <source>
        <dbReference type="ARBA" id="ARBA00010528"/>
    </source>
</evidence>
<dbReference type="InterPro" id="IPR013005">
    <property type="entry name" value="Ribosomal_uL4-like"/>
</dbReference>
<dbReference type="PANTHER" id="PTHR10746">
    <property type="entry name" value="50S RIBOSOMAL PROTEIN L4"/>
    <property type="match status" value="1"/>
</dbReference>
<evidence type="ECO:0000256" key="4">
    <source>
        <dbReference type="ARBA" id="ARBA00040565"/>
    </source>
</evidence>
<dbReference type="InterPro" id="IPR002136">
    <property type="entry name" value="Ribosomal_uL4"/>
</dbReference>